<evidence type="ECO:0000313" key="3">
    <source>
        <dbReference type="Proteomes" id="UP000692954"/>
    </source>
</evidence>
<feature type="domain" description="Cathepsin propeptide inhibitor" evidence="1">
    <location>
        <begin position="68"/>
        <end position="102"/>
    </location>
</feature>
<accession>A0A8S1JWY3</accession>
<dbReference type="InterPro" id="IPR013201">
    <property type="entry name" value="Prot_inhib_I29"/>
</dbReference>
<organism evidence="2 3">
    <name type="scientific">Paramecium sonneborni</name>
    <dbReference type="NCBI Taxonomy" id="65129"/>
    <lineage>
        <taxon>Eukaryota</taxon>
        <taxon>Sar</taxon>
        <taxon>Alveolata</taxon>
        <taxon>Ciliophora</taxon>
        <taxon>Intramacronucleata</taxon>
        <taxon>Oligohymenophorea</taxon>
        <taxon>Peniculida</taxon>
        <taxon>Parameciidae</taxon>
        <taxon>Paramecium</taxon>
    </lineage>
</organism>
<name>A0A8S1JWY3_9CILI</name>
<evidence type="ECO:0000259" key="1">
    <source>
        <dbReference type="Pfam" id="PF08246"/>
    </source>
</evidence>
<sequence length="136" mass="16637">MKRKNLHWDLSIPNIEQWLTQKSAFCLGLKQLPQQAKRSKYEFQLYNTSSHWFIDVNRNTLKCSIAQFTNYQATYNKQYQQSELLYRLQVYEANLALLEEKSLEKHNSQILQMKNLQLHTQFIKFFQKIWKYRKRI</sequence>
<protein>
    <recommendedName>
        <fullName evidence="1">Cathepsin propeptide inhibitor domain-containing protein</fullName>
    </recommendedName>
</protein>
<comment type="caution">
    <text evidence="2">The sequence shown here is derived from an EMBL/GenBank/DDBJ whole genome shotgun (WGS) entry which is preliminary data.</text>
</comment>
<proteinExistence type="predicted"/>
<keyword evidence="3" id="KW-1185">Reference proteome</keyword>
<dbReference type="EMBL" id="CAJJDN010000002">
    <property type="protein sequence ID" value="CAD8046665.1"/>
    <property type="molecule type" value="Genomic_DNA"/>
</dbReference>
<evidence type="ECO:0000313" key="2">
    <source>
        <dbReference type="EMBL" id="CAD8046665.1"/>
    </source>
</evidence>
<dbReference type="AlphaFoldDB" id="A0A8S1JWY3"/>
<dbReference type="Pfam" id="PF08246">
    <property type="entry name" value="Inhibitor_I29"/>
    <property type="match status" value="1"/>
</dbReference>
<reference evidence="2" key="1">
    <citation type="submission" date="2021-01" db="EMBL/GenBank/DDBJ databases">
        <authorList>
            <consortium name="Genoscope - CEA"/>
            <person name="William W."/>
        </authorList>
    </citation>
    <scope>NUCLEOTIDE SEQUENCE</scope>
</reference>
<gene>
    <name evidence="2" type="ORF">PSON_ATCC_30995.1.T0020004</name>
</gene>
<dbReference type="Proteomes" id="UP000692954">
    <property type="component" value="Unassembled WGS sequence"/>
</dbReference>